<reference evidence="2 3" key="1">
    <citation type="submission" date="2023-03" db="EMBL/GenBank/DDBJ databases">
        <title>High-quality genome of Scylla paramamosain provides insights in environmental adaptation.</title>
        <authorList>
            <person name="Zhang L."/>
        </authorList>
    </citation>
    <scope>NUCLEOTIDE SEQUENCE [LARGE SCALE GENOMIC DNA]</scope>
    <source>
        <strain evidence="2">LZ_2023a</strain>
        <tissue evidence="2">Muscle</tissue>
    </source>
</reference>
<dbReference type="Proteomes" id="UP001487740">
    <property type="component" value="Unassembled WGS sequence"/>
</dbReference>
<evidence type="ECO:0000313" key="3">
    <source>
        <dbReference type="Proteomes" id="UP001487740"/>
    </source>
</evidence>
<dbReference type="AlphaFoldDB" id="A0AAW0TNA4"/>
<keyword evidence="3" id="KW-1185">Reference proteome</keyword>
<feature type="compositionally biased region" description="Pro residues" evidence="1">
    <location>
        <begin position="23"/>
        <end position="32"/>
    </location>
</feature>
<protein>
    <submittedName>
        <fullName evidence="2">Uncharacterized protein</fullName>
    </submittedName>
</protein>
<name>A0AAW0TNA4_SCYPA</name>
<evidence type="ECO:0000313" key="2">
    <source>
        <dbReference type="EMBL" id="KAK8389185.1"/>
    </source>
</evidence>
<proteinExistence type="predicted"/>
<feature type="region of interest" description="Disordered" evidence="1">
    <location>
        <begin position="127"/>
        <end position="159"/>
    </location>
</feature>
<organism evidence="2 3">
    <name type="scientific">Scylla paramamosain</name>
    <name type="common">Mud crab</name>
    <dbReference type="NCBI Taxonomy" id="85552"/>
    <lineage>
        <taxon>Eukaryota</taxon>
        <taxon>Metazoa</taxon>
        <taxon>Ecdysozoa</taxon>
        <taxon>Arthropoda</taxon>
        <taxon>Crustacea</taxon>
        <taxon>Multicrustacea</taxon>
        <taxon>Malacostraca</taxon>
        <taxon>Eumalacostraca</taxon>
        <taxon>Eucarida</taxon>
        <taxon>Decapoda</taxon>
        <taxon>Pleocyemata</taxon>
        <taxon>Brachyura</taxon>
        <taxon>Eubrachyura</taxon>
        <taxon>Portunoidea</taxon>
        <taxon>Portunidae</taxon>
        <taxon>Portuninae</taxon>
        <taxon>Scylla</taxon>
    </lineage>
</organism>
<evidence type="ECO:0000256" key="1">
    <source>
        <dbReference type="SAM" id="MobiDB-lite"/>
    </source>
</evidence>
<comment type="caution">
    <text evidence="2">The sequence shown here is derived from an EMBL/GenBank/DDBJ whole genome shotgun (WGS) entry which is preliminary data.</text>
</comment>
<sequence length="237" mass="24683">MQDKAGTDEYNPAQLASRAVAAPPSPPGPPARSPLTAEAGQRHRWLRTFTSPGNTVLRHLAKKVCPSVSTGWVGGRGGESVGEHTKVVAPGHADVSRRKKGSAAALKVTEVRGGAGRNLGRRCADVGKGTVNAVPSRPAPRRPTRGQQLPPSFPPSRGRLTADIPTTLSFVRLSLAAGAAVKLRGIRLGMIRERAGSGSSSWTGHIYRGTRPGESGLPIIGSVVFTLTSPEVSSKTA</sequence>
<dbReference type="EMBL" id="JARAKH010000028">
    <property type="protein sequence ID" value="KAK8389185.1"/>
    <property type="molecule type" value="Genomic_DNA"/>
</dbReference>
<gene>
    <name evidence="2" type="ORF">O3P69_020867</name>
</gene>
<accession>A0AAW0TNA4</accession>
<feature type="region of interest" description="Disordered" evidence="1">
    <location>
        <begin position="1"/>
        <end position="42"/>
    </location>
</feature>